<sequence length="99" mass="10687">IYVEATVLLQCKDGQLVANATTNGFGIAYLHSDPMPTFPFIQPENDCKIIVNTTLSNCNSTLPSTGVLESALSLIGTTLVGEFIISSFKPTGFHLFPFF</sequence>
<organism evidence="1 2">
    <name type="scientific">Phtheirospermum japonicum</name>
    <dbReference type="NCBI Taxonomy" id="374723"/>
    <lineage>
        <taxon>Eukaryota</taxon>
        <taxon>Viridiplantae</taxon>
        <taxon>Streptophyta</taxon>
        <taxon>Embryophyta</taxon>
        <taxon>Tracheophyta</taxon>
        <taxon>Spermatophyta</taxon>
        <taxon>Magnoliopsida</taxon>
        <taxon>eudicotyledons</taxon>
        <taxon>Gunneridae</taxon>
        <taxon>Pentapetalae</taxon>
        <taxon>asterids</taxon>
        <taxon>lamiids</taxon>
        <taxon>Lamiales</taxon>
        <taxon>Orobanchaceae</taxon>
        <taxon>Orobanchaceae incertae sedis</taxon>
        <taxon>Phtheirospermum</taxon>
    </lineage>
</organism>
<comment type="caution">
    <text evidence="1">The sequence shown here is derived from an EMBL/GenBank/DDBJ whole genome shotgun (WGS) entry which is preliminary data.</text>
</comment>
<dbReference type="PANTHER" id="PTHR34458">
    <property type="entry name" value="POLLEN OLE E 1 ALLERGEN AND EXTENSIN FAMILY PROTEIN-RELATED"/>
    <property type="match status" value="1"/>
</dbReference>
<feature type="non-terminal residue" evidence="1">
    <location>
        <position position="1"/>
    </location>
</feature>
<dbReference type="Proteomes" id="UP000653305">
    <property type="component" value="Unassembled WGS sequence"/>
</dbReference>
<dbReference type="AlphaFoldDB" id="A0A830D5M6"/>
<dbReference type="EMBL" id="BMAC01001132">
    <property type="protein sequence ID" value="GFQ05913.1"/>
    <property type="molecule type" value="Genomic_DNA"/>
</dbReference>
<keyword evidence="2" id="KW-1185">Reference proteome</keyword>
<dbReference type="InterPro" id="IPR040404">
    <property type="entry name" value="Phylloplanin-like"/>
</dbReference>
<gene>
    <name evidence="1" type="ORF">PHJA_002735300</name>
</gene>
<dbReference type="OrthoDB" id="905355at2759"/>
<evidence type="ECO:0000313" key="1">
    <source>
        <dbReference type="EMBL" id="GFQ05913.1"/>
    </source>
</evidence>
<evidence type="ECO:0000313" key="2">
    <source>
        <dbReference type="Proteomes" id="UP000653305"/>
    </source>
</evidence>
<dbReference type="PANTHER" id="PTHR34458:SF5">
    <property type="entry name" value="POLLEN OLE E 1 ALLERGEN AND EXTENSIN FAMILY PROTEIN"/>
    <property type="match status" value="1"/>
</dbReference>
<reference evidence="1" key="1">
    <citation type="submission" date="2020-07" db="EMBL/GenBank/DDBJ databases">
        <title>Ethylene signaling mediates host invasion by parasitic plants.</title>
        <authorList>
            <person name="Yoshida S."/>
        </authorList>
    </citation>
    <scope>NUCLEOTIDE SEQUENCE</scope>
    <source>
        <strain evidence="1">Okayama</strain>
    </source>
</reference>
<name>A0A830D5M6_9LAMI</name>
<protein>
    <submittedName>
        <fullName evidence="1">Phylloplanin</fullName>
    </submittedName>
</protein>
<accession>A0A830D5M6</accession>
<proteinExistence type="predicted"/>